<organism evidence="1 2">
    <name type="scientific">Cytobacillus solani</name>
    <dbReference type="NCBI Taxonomy" id="1637975"/>
    <lineage>
        <taxon>Bacteria</taxon>
        <taxon>Bacillati</taxon>
        <taxon>Bacillota</taxon>
        <taxon>Bacilli</taxon>
        <taxon>Bacillales</taxon>
        <taxon>Bacillaceae</taxon>
        <taxon>Cytobacillus</taxon>
    </lineage>
</organism>
<sequence>MPVSIIFNQIAVNTINQNSSVATGQNNQADWSFQGKNNLAAGQQFGLAAATGNLNINFDNDLVDTPINTPEVINPQPNIQY</sequence>
<reference evidence="1 2" key="1">
    <citation type="submission" date="2015-09" db="EMBL/GenBank/DDBJ databases">
        <title>Genome sequencing project for genomic taxonomy and phylogenomics of Bacillus-like bacteria.</title>
        <authorList>
            <person name="Liu B."/>
            <person name="Wang J."/>
            <person name="Zhu Y."/>
            <person name="Liu G."/>
            <person name="Chen Q."/>
            <person name="Chen Z."/>
            <person name="Lan J."/>
            <person name="Che J."/>
            <person name="Ge C."/>
            <person name="Shi H."/>
            <person name="Pan Z."/>
            <person name="Liu X."/>
        </authorList>
    </citation>
    <scope>NUCLEOTIDE SEQUENCE [LARGE SCALE GENOMIC DNA]</scope>
    <source>
        <strain evidence="1 2">FJAT-18043</strain>
    </source>
</reference>
<evidence type="ECO:0000313" key="1">
    <source>
        <dbReference type="EMBL" id="KQL21569.1"/>
    </source>
</evidence>
<dbReference type="RefSeq" id="WP_053478479.1">
    <property type="nucleotide sequence ID" value="NZ_CP041305.1"/>
</dbReference>
<protein>
    <submittedName>
        <fullName evidence="1">Uncharacterized protein</fullName>
    </submittedName>
</protein>
<gene>
    <name evidence="1" type="ORF">AN957_25435</name>
</gene>
<keyword evidence="2" id="KW-1185">Reference proteome</keyword>
<name>A0A0Q3QTX8_9BACI</name>
<dbReference type="PATRIC" id="fig|1637975.4.peg.5136"/>
<dbReference type="STRING" id="1637975.AN957_25435"/>
<dbReference type="AlphaFoldDB" id="A0A0Q3QTX8"/>
<comment type="caution">
    <text evidence="1">The sequence shown here is derived from an EMBL/GenBank/DDBJ whole genome shotgun (WGS) entry which is preliminary data.</text>
</comment>
<proteinExistence type="predicted"/>
<dbReference type="Proteomes" id="UP000050996">
    <property type="component" value="Unassembled WGS sequence"/>
</dbReference>
<accession>A0A0Q3QTX8</accession>
<dbReference type="EMBL" id="LJIX01000006">
    <property type="protein sequence ID" value="KQL21569.1"/>
    <property type="molecule type" value="Genomic_DNA"/>
</dbReference>
<evidence type="ECO:0000313" key="2">
    <source>
        <dbReference type="Proteomes" id="UP000050996"/>
    </source>
</evidence>